<dbReference type="Proteomes" id="UP001148838">
    <property type="component" value="Unassembled WGS sequence"/>
</dbReference>
<evidence type="ECO:0000313" key="2">
    <source>
        <dbReference type="EMBL" id="KAJ4438277.1"/>
    </source>
</evidence>
<feature type="compositionally biased region" description="Basic and acidic residues" evidence="1">
    <location>
        <begin position="283"/>
        <end position="292"/>
    </location>
</feature>
<feature type="region of interest" description="Disordered" evidence="1">
    <location>
        <begin position="264"/>
        <end position="292"/>
    </location>
</feature>
<dbReference type="EMBL" id="JAJSOF020000019">
    <property type="protein sequence ID" value="KAJ4438277.1"/>
    <property type="molecule type" value="Genomic_DNA"/>
</dbReference>
<name>A0ABQ8SX69_PERAM</name>
<gene>
    <name evidence="2" type="ORF">ANN_14216</name>
</gene>
<protein>
    <submittedName>
        <fullName evidence="2">Uncharacterized protein</fullName>
    </submittedName>
</protein>
<evidence type="ECO:0000313" key="3">
    <source>
        <dbReference type="Proteomes" id="UP001148838"/>
    </source>
</evidence>
<proteinExistence type="predicted"/>
<accession>A0ABQ8SX69</accession>
<organism evidence="2 3">
    <name type="scientific">Periplaneta americana</name>
    <name type="common">American cockroach</name>
    <name type="synonym">Blatta americana</name>
    <dbReference type="NCBI Taxonomy" id="6978"/>
    <lineage>
        <taxon>Eukaryota</taxon>
        <taxon>Metazoa</taxon>
        <taxon>Ecdysozoa</taxon>
        <taxon>Arthropoda</taxon>
        <taxon>Hexapoda</taxon>
        <taxon>Insecta</taxon>
        <taxon>Pterygota</taxon>
        <taxon>Neoptera</taxon>
        <taxon>Polyneoptera</taxon>
        <taxon>Dictyoptera</taxon>
        <taxon>Blattodea</taxon>
        <taxon>Blattoidea</taxon>
        <taxon>Blattidae</taxon>
        <taxon>Blattinae</taxon>
        <taxon>Periplaneta</taxon>
    </lineage>
</organism>
<reference evidence="2 3" key="1">
    <citation type="journal article" date="2022" name="Allergy">
        <title>Genome assembly and annotation of Periplaneta americana reveal a comprehensive cockroach allergen profile.</title>
        <authorList>
            <person name="Wang L."/>
            <person name="Xiong Q."/>
            <person name="Saelim N."/>
            <person name="Wang L."/>
            <person name="Nong W."/>
            <person name="Wan A.T."/>
            <person name="Shi M."/>
            <person name="Liu X."/>
            <person name="Cao Q."/>
            <person name="Hui J.H.L."/>
            <person name="Sookrung N."/>
            <person name="Leung T.F."/>
            <person name="Tungtrongchitr A."/>
            <person name="Tsui S.K.W."/>
        </authorList>
    </citation>
    <scope>NUCLEOTIDE SEQUENCE [LARGE SCALE GENOMIC DNA]</scope>
    <source>
        <strain evidence="2">PWHHKU_190912</strain>
    </source>
</reference>
<comment type="caution">
    <text evidence="2">The sequence shown here is derived from an EMBL/GenBank/DDBJ whole genome shotgun (WGS) entry which is preliminary data.</text>
</comment>
<sequence length="292" mass="33712">MTGLCEGGNEPPGSLKIRPAQTAIIERGRSFGAGEPFSSSLERRGREKEMDTFKKVRDLCEVIFNIELREEHVDHTYRLGKGNKRPIFLSLKNRKVREVILNNLGRLRGSGVRVETDMSFEVRNRRKRLLPYMKAARAKGHFAKMYEDNLKVNGKWYDLEFCLRNEDHPEFGLTRRTKEDKVDVCYMSEGKEQKKIIPTSRTEQVIVADHMVTGANSSEFRNPHADVRGSVEVMTHREDKCNVIKQRKQIPSLHTMAVRLAHSRRNADNNGTRSTGVRKRRVGIKEKPRVRK</sequence>
<evidence type="ECO:0000256" key="1">
    <source>
        <dbReference type="SAM" id="MobiDB-lite"/>
    </source>
</evidence>
<keyword evidence="3" id="KW-1185">Reference proteome</keyword>